<dbReference type="SUPFAM" id="SSF56935">
    <property type="entry name" value="Porins"/>
    <property type="match status" value="1"/>
</dbReference>
<dbReference type="NCBIfam" id="TIGR04056">
    <property type="entry name" value="OMP_RagA_SusC"/>
    <property type="match status" value="1"/>
</dbReference>
<comment type="subcellular location">
    <subcellularLocation>
        <location evidence="1 8">Cell outer membrane</location>
        <topology evidence="1 8">Multi-pass membrane protein</topology>
    </subcellularLocation>
</comment>
<dbReference type="Proteomes" id="UP000557307">
    <property type="component" value="Unassembled WGS sequence"/>
</dbReference>
<evidence type="ECO:0000313" key="13">
    <source>
        <dbReference type="Proteomes" id="UP000557307"/>
    </source>
</evidence>
<dbReference type="InterPro" id="IPR023996">
    <property type="entry name" value="TonB-dep_OMP_SusC/RagA"/>
</dbReference>
<evidence type="ECO:0000259" key="11">
    <source>
        <dbReference type="Pfam" id="PF07715"/>
    </source>
</evidence>
<dbReference type="Pfam" id="PF00593">
    <property type="entry name" value="TonB_dep_Rec_b-barrel"/>
    <property type="match status" value="1"/>
</dbReference>
<evidence type="ECO:0000256" key="4">
    <source>
        <dbReference type="ARBA" id="ARBA00022692"/>
    </source>
</evidence>
<dbReference type="NCBIfam" id="TIGR04057">
    <property type="entry name" value="SusC_RagA_signa"/>
    <property type="match status" value="1"/>
</dbReference>
<protein>
    <submittedName>
        <fullName evidence="12">TonB-linked SusC/RagA family outer membrane protein</fullName>
    </submittedName>
</protein>
<dbReference type="PROSITE" id="PS52016">
    <property type="entry name" value="TONB_DEPENDENT_REC_3"/>
    <property type="match status" value="1"/>
</dbReference>
<dbReference type="InterPro" id="IPR023997">
    <property type="entry name" value="TonB-dep_OMP_SusC/RagA_CS"/>
</dbReference>
<dbReference type="AlphaFoldDB" id="A0A840U1C8"/>
<evidence type="ECO:0000256" key="5">
    <source>
        <dbReference type="ARBA" id="ARBA00023077"/>
    </source>
</evidence>
<dbReference type="EMBL" id="JACHGF010000020">
    <property type="protein sequence ID" value="MBB5287547.1"/>
    <property type="molecule type" value="Genomic_DNA"/>
</dbReference>
<dbReference type="InterPro" id="IPR000531">
    <property type="entry name" value="Beta-barrel_TonB"/>
</dbReference>
<gene>
    <name evidence="12" type="ORF">HNQ92_005711</name>
</gene>
<dbReference type="Gene3D" id="2.170.130.10">
    <property type="entry name" value="TonB-dependent receptor, plug domain"/>
    <property type="match status" value="1"/>
</dbReference>
<proteinExistence type="inferred from homology"/>
<keyword evidence="3 8" id="KW-1134">Transmembrane beta strand</keyword>
<evidence type="ECO:0000313" key="12">
    <source>
        <dbReference type="EMBL" id="MBB5287547.1"/>
    </source>
</evidence>
<dbReference type="InterPro" id="IPR037066">
    <property type="entry name" value="Plug_dom_sf"/>
</dbReference>
<keyword evidence="13" id="KW-1185">Reference proteome</keyword>
<evidence type="ECO:0000256" key="7">
    <source>
        <dbReference type="ARBA" id="ARBA00023237"/>
    </source>
</evidence>
<keyword evidence="7 8" id="KW-0998">Cell outer membrane</keyword>
<reference evidence="12 13" key="1">
    <citation type="submission" date="2020-08" db="EMBL/GenBank/DDBJ databases">
        <title>Genomic Encyclopedia of Type Strains, Phase IV (KMG-IV): sequencing the most valuable type-strain genomes for metagenomic binning, comparative biology and taxonomic classification.</title>
        <authorList>
            <person name="Goeker M."/>
        </authorList>
    </citation>
    <scope>NUCLEOTIDE SEQUENCE [LARGE SCALE GENOMIC DNA]</scope>
    <source>
        <strain evidence="12 13">DSM 105074</strain>
    </source>
</reference>
<dbReference type="GO" id="GO:0009279">
    <property type="term" value="C:cell outer membrane"/>
    <property type="evidence" value="ECO:0007669"/>
    <property type="project" value="UniProtKB-SubCell"/>
</dbReference>
<evidence type="ECO:0000256" key="8">
    <source>
        <dbReference type="PROSITE-ProRule" id="PRU01360"/>
    </source>
</evidence>
<name>A0A840U1C8_9BACT</name>
<evidence type="ECO:0000256" key="6">
    <source>
        <dbReference type="ARBA" id="ARBA00023136"/>
    </source>
</evidence>
<dbReference type="InterPro" id="IPR036942">
    <property type="entry name" value="Beta-barrel_TonB_sf"/>
</dbReference>
<evidence type="ECO:0000256" key="3">
    <source>
        <dbReference type="ARBA" id="ARBA00022452"/>
    </source>
</evidence>
<evidence type="ECO:0000256" key="1">
    <source>
        <dbReference type="ARBA" id="ARBA00004571"/>
    </source>
</evidence>
<evidence type="ECO:0000256" key="9">
    <source>
        <dbReference type="RuleBase" id="RU003357"/>
    </source>
</evidence>
<organism evidence="12 13">
    <name type="scientific">Rhabdobacter roseus</name>
    <dbReference type="NCBI Taxonomy" id="1655419"/>
    <lineage>
        <taxon>Bacteria</taxon>
        <taxon>Pseudomonadati</taxon>
        <taxon>Bacteroidota</taxon>
        <taxon>Cytophagia</taxon>
        <taxon>Cytophagales</taxon>
        <taxon>Cytophagaceae</taxon>
        <taxon>Rhabdobacter</taxon>
    </lineage>
</organism>
<dbReference type="Gene3D" id="2.40.170.20">
    <property type="entry name" value="TonB-dependent receptor, beta-barrel domain"/>
    <property type="match status" value="1"/>
</dbReference>
<dbReference type="Pfam" id="PF07715">
    <property type="entry name" value="Plug"/>
    <property type="match status" value="1"/>
</dbReference>
<evidence type="ECO:0000259" key="10">
    <source>
        <dbReference type="Pfam" id="PF00593"/>
    </source>
</evidence>
<keyword evidence="5 9" id="KW-0798">TonB box</keyword>
<dbReference type="RefSeq" id="WP_184179927.1">
    <property type="nucleotide sequence ID" value="NZ_JACHGF010000020.1"/>
</dbReference>
<dbReference type="Pfam" id="PF13715">
    <property type="entry name" value="CarbopepD_reg_2"/>
    <property type="match status" value="1"/>
</dbReference>
<comment type="similarity">
    <text evidence="8 9">Belongs to the TonB-dependent receptor family.</text>
</comment>
<dbReference type="SUPFAM" id="SSF49464">
    <property type="entry name" value="Carboxypeptidase regulatory domain-like"/>
    <property type="match status" value="1"/>
</dbReference>
<keyword evidence="6 8" id="KW-0472">Membrane</keyword>
<keyword evidence="4 8" id="KW-0812">Transmembrane</keyword>
<feature type="domain" description="TonB-dependent receptor plug" evidence="11">
    <location>
        <begin position="118"/>
        <end position="232"/>
    </location>
</feature>
<feature type="domain" description="TonB-dependent receptor-like beta-barrel" evidence="10">
    <location>
        <begin position="414"/>
        <end position="873"/>
    </location>
</feature>
<sequence>MHKKLLIAFLIYLGGLSTIQAQERGLRGKVVDEQTGEVLPGAAVTIKGTNVGTTSDQEGRFRLPANAGQTLVVSFIGYTAQEIVIESLSQPLTVNLKENFNQLSELIVTGALGIKRSARELGASAQIVSDESLNQAKTINPIFGLSSKVSGLRINMYDSKVDPAVQITLRGNRSLSRSAGIDGRGANEPIYVVDGMPVPDIARLNPNDIESITVLKGANAAALYGSEGVNGALMITTKSGKQGRGVVKISNTTTFSQVYLLPKYQSEFGQGVNGVYDPVQFESWGDRFDGSMRNFGLPLPDGTQPQLRYAARDTDARLDLFQTGVNQQNDVSFSGGDERSTYFLSAQYVKIKGIIPQDESDRINLRFNGARQFGKLNTTYNVNYIHFKKNTTPDGPWIGAYRYPANFDFGMMKDWRDPLSPGNPLNYFTPQGSWIRNPYFLIDNIRDQTQQQVLNGKIDFDYQFTPWFKALYRVGLYSLSEETRSTTGKFEAPGTRNTVGTVSDGTNNYRRVNSDLILTFNKDFGKVSTRLLVGQNLRLDSRKTTSIGASNLLYPDVFNPGSRVGELNGSVALTQYRTAAAYGEFTAGYDNYLFLTLTGRNDWVSVLSPENRSYFYPGVSASFIASEALDFLQKSSQVSFAKLYASWNKTGNVTLTPYQLNNPYAQSNGFPFGGLVGFYPSLTNPNPNIKPEFVTSFETGLQLGLFNNRLNFEGTYVFSDSKGQIFNANVSRATGYNTAYINAGRMTNSVVELGLNGDVVRTSALKWNVGATFTHINTQVKELYDGATSRQNFRQSYAILGRQYPTLLVSDYVRDPQGRVVVDARTGDPRIAANPDTVGTLIPPYLMGISTQLNYKGFSLGMQFDWRMGGWLYSEIVPAMYSSGTHPATAYNGRQPFVWPNSVIETSEGVYTENTTLKTSSADRAFWNRQGQVQSNTMAKADFFKLRELNLSYSLPKALLGRQKVISEATIGFVATNLFIIRHKDNDHGDPEYLYNNTDGYVSFRQVPPYRTYGFTMNVAF</sequence>
<dbReference type="InterPro" id="IPR008969">
    <property type="entry name" value="CarboxyPept-like_regulatory"/>
</dbReference>
<dbReference type="InterPro" id="IPR012910">
    <property type="entry name" value="Plug_dom"/>
</dbReference>
<accession>A0A840U1C8</accession>
<comment type="caution">
    <text evidence="12">The sequence shown here is derived from an EMBL/GenBank/DDBJ whole genome shotgun (WGS) entry which is preliminary data.</text>
</comment>
<dbReference type="Gene3D" id="2.60.40.1120">
    <property type="entry name" value="Carboxypeptidase-like, regulatory domain"/>
    <property type="match status" value="1"/>
</dbReference>
<keyword evidence="2 8" id="KW-0813">Transport</keyword>
<dbReference type="InterPro" id="IPR039426">
    <property type="entry name" value="TonB-dep_rcpt-like"/>
</dbReference>
<evidence type="ECO:0000256" key="2">
    <source>
        <dbReference type="ARBA" id="ARBA00022448"/>
    </source>
</evidence>